<dbReference type="Proteomes" id="UP001050975">
    <property type="component" value="Unassembled WGS sequence"/>
</dbReference>
<dbReference type="RefSeq" id="WP_226582792.1">
    <property type="nucleotide sequence ID" value="NZ_BLAY01000050.1"/>
</dbReference>
<name>A0AAV3X8G7_9CYAN</name>
<evidence type="ECO:0000313" key="1">
    <source>
        <dbReference type="EMBL" id="GET38693.1"/>
    </source>
</evidence>
<accession>A0AAV3X8G7</accession>
<comment type="caution">
    <text evidence="1">The sequence shown here is derived from an EMBL/GenBank/DDBJ whole genome shotgun (WGS) entry which is preliminary data.</text>
</comment>
<sequence length="68" mass="7680">MKVNTLQEIERAVSQLSPEDLAAFRIWFTEFDAAIWDRQLEADVAAGRLDALADKALQDLKEGRCTDL</sequence>
<evidence type="ECO:0000313" key="2">
    <source>
        <dbReference type="Proteomes" id="UP001050975"/>
    </source>
</evidence>
<reference evidence="1" key="1">
    <citation type="submission" date="2019-10" db="EMBL/GenBank/DDBJ databases">
        <title>Draft genome sequece of Microseira wollei NIES-4236.</title>
        <authorList>
            <person name="Yamaguchi H."/>
            <person name="Suzuki S."/>
            <person name="Kawachi M."/>
        </authorList>
    </citation>
    <scope>NUCLEOTIDE SEQUENCE</scope>
    <source>
        <strain evidence="1">NIES-4236</strain>
    </source>
</reference>
<dbReference type="AlphaFoldDB" id="A0AAV3X8G7"/>
<protein>
    <submittedName>
        <fullName evidence="1">Uncharacterized protein</fullName>
    </submittedName>
</protein>
<proteinExistence type="predicted"/>
<organism evidence="1 2">
    <name type="scientific">Microseira wollei NIES-4236</name>
    <dbReference type="NCBI Taxonomy" id="2530354"/>
    <lineage>
        <taxon>Bacteria</taxon>
        <taxon>Bacillati</taxon>
        <taxon>Cyanobacteriota</taxon>
        <taxon>Cyanophyceae</taxon>
        <taxon>Oscillatoriophycideae</taxon>
        <taxon>Aerosakkonematales</taxon>
        <taxon>Aerosakkonemataceae</taxon>
        <taxon>Microseira</taxon>
    </lineage>
</organism>
<keyword evidence="2" id="KW-1185">Reference proteome</keyword>
<dbReference type="EMBL" id="BLAY01000050">
    <property type="protein sequence ID" value="GET38693.1"/>
    <property type="molecule type" value="Genomic_DNA"/>
</dbReference>
<gene>
    <name evidence="1" type="ORF">MiSe_34520</name>
</gene>